<organism evidence="2 3">
    <name type="scientific">Endobacterium cereale</name>
    <dbReference type="NCBI Taxonomy" id="2663029"/>
    <lineage>
        <taxon>Bacteria</taxon>
        <taxon>Pseudomonadati</taxon>
        <taxon>Pseudomonadota</taxon>
        <taxon>Alphaproteobacteria</taxon>
        <taxon>Hyphomicrobiales</taxon>
        <taxon>Rhizobiaceae</taxon>
        <taxon>Endobacterium</taxon>
    </lineage>
</organism>
<evidence type="ECO:0000313" key="2">
    <source>
        <dbReference type="EMBL" id="MQY48699.1"/>
    </source>
</evidence>
<dbReference type="RefSeq" id="WP_153357617.1">
    <property type="nucleotide sequence ID" value="NZ_JAYKOO010000004.1"/>
</dbReference>
<dbReference type="AlphaFoldDB" id="A0A6A8AD77"/>
<evidence type="ECO:0000256" key="1">
    <source>
        <dbReference type="SAM" id="SignalP"/>
    </source>
</evidence>
<reference evidence="2 3" key="1">
    <citation type="submission" date="2019-11" db="EMBL/GenBank/DDBJ databases">
        <title>Genome analysis of Rhizobacterium cereale a novel genus and species isolated from maize roots in North Spain.</title>
        <authorList>
            <person name="Menendez E."/>
            <person name="Flores-Felix J.D."/>
            <person name="Ramirez-Bahena M.-H."/>
            <person name="Igual J.M."/>
            <person name="Garcia-Fraile P."/>
            <person name="Peix A."/>
            <person name="Velazquez E."/>
        </authorList>
    </citation>
    <scope>NUCLEOTIDE SEQUENCE [LARGE SCALE GENOMIC DNA]</scope>
    <source>
        <strain evidence="2 3">RZME27</strain>
    </source>
</reference>
<protein>
    <submittedName>
        <fullName evidence="2">Uncharacterized protein</fullName>
    </submittedName>
</protein>
<evidence type="ECO:0000313" key="3">
    <source>
        <dbReference type="Proteomes" id="UP000435138"/>
    </source>
</evidence>
<comment type="caution">
    <text evidence="2">The sequence shown here is derived from an EMBL/GenBank/DDBJ whole genome shotgun (WGS) entry which is preliminary data.</text>
</comment>
<accession>A0A6A8AD77</accession>
<dbReference type="Proteomes" id="UP000435138">
    <property type="component" value="Unassembled WGS sequence"/>
</dbReference>
<name>A0A6A8AD77_9HYPH</name>
<feature type="chain" id="PRO_5025673464" evidence="1">
    <location>
        <begin position="25"/>
        <end position="181"/>
    </location>
</feature>
<keyword evidence="1" id="KW-0732">Signal</keyword>
<feature type="signal peptide" evidence="1">
    <location>
        <begin position="1"/>
        <end position="24"/>
    </location>
</feature>
<keyword evidence="3" id="KW-1185">Reference proteome</keyword>
<dbReference type="EMBL" id="WIXI01000049">
    <property type="protein sequence ID" value="MQY48699.1"/>
    <property type="molecule type" value="Genomic_DNA"/>
</dbReference>
<sequence>MKRSWIWPAALLVMGAGIAGRSLADNHTENRIRFAETACPFTIDLPGDSVTTHSGIKTEYLDPSHMVTGFWSSAAADFLVICLSVPEYKLPPDAVKKFCSAENPEMVDRSECGRAKRFDGVEIASPKTGPADGVAYFWFYVGHKESKGRFSFRVASKQKTPDEAEKKRIDDLARSLFSTIR</sequence>
<gene>
    <name evidence="2" type="ORF">GAO09_21935</name>
</gene>
<proteinExistence type="predicted"/>